<dbReference type="EMBL" id="GBRH01264234">
    <property type="protein sequence ID" value="JAD33661.1"/>
    <property type="molecule type" value="Transcribed_RNA"/>
</dbReference>
<proteinExistence type="predicted"/>
<protein>
    <submittedName>
        <fullName evidence="1">Uncharacterized protein</fullName>
    </submittedName>
</protein>
<dbReference type="AlphaFoldDB" id="A0A0A8Z4D7"/>
<sequence length="35" mass="4034">MLPSSLHPSLSEAYESLTWRRLQQLPKLLFPLLAP</sequence>
<accession>A0A0A8Z4D7</accession>
<reference evidence="1" key="2">
    <citation type="journal article" date="2015" name="Data Brief">
        <title>Shoot transcriptome of the giant reed, Arundo donax.</title>
        <authorList>
            <person name="Barrero R.A."/>
            <person name="Guerrero F.D."/>
            <person name="Moolhuijzen P."/>
            <person name="Goolsby J.A."/>
            <person name="Tidwell J."/>
            <person name="Bellgard S.E."/>
            <person name="Bellgard M.I."/>
        </authorList>
    </citation>
    <scope>NUCLEOTIDE SEQUENCE</scope>
    <source>
        <tissue evidence="1">Shoot tissue taken approximately 20 cm above the soil surface</tissue>
    </source>
</reference>
<name>A0A0A8Z4D7_ARUDO</name>
<reference evidence="1" key="1">
    <citation type="submission" date="2014-09" db="EMBL/GenBank/DDBJ databases">
        <authorList>
            <person name="Magalhaes I.L.F."/>
            <person name="Oliveira U."/>
            <person name="Santos F.R."/>
            <person name="Vidigal T.H.D.A."/>
            <person name="Brescovit A.D."/>
            <person name="Santos A.J."/>
        </authorList>
    </citation>
    <scope>NUCLEOTIDE SEQUENCE</scope>
    <source>
        <tissue evidence="1">Shoot tissue taken approximately 20 cm above the soil surface</tissue>
    </source>
</reference>
<organism evidence="1">
    <name type="scientific">Arundo donax</name>
    <name type="common">Giant reed</name>
    <name type="synonym">Donax arundinaceus</name>
    <dbReference type="NCBI Taxonomy" id="35708"/>
    <lineage>
        <taxon>Eukaryota</taxon>
        <taxon>Viridiplantae</taxon>
        <taxon>Streptophyta</taxon>
        <taxon>Embryophyta</taxon>
        <taxon>Tracheophyta</taxon>
        <taxon>Spermatophyta</taxon>
        <taxon>Magnoliopsida</taxon>
        <taxon>Liliopsida</taxon>
        <taxon>Poales</taxon>
        <taxon>Poaceae</taxon>
        <taxon>PACMAD clade</taxon>
        <taxon>Arundinoideae</taxon>
        <taxon>Arundineae</taxon>
        <taxon>Arundo</taxon>
    </lineage>
</organism>
<evidence type="ECO:0000313" key="1">
    <source>
        <dbReference type="EMBL" id="JAD33661.1"/>
    </source>
</evidence>